<keyword evidence="1" id="KW-0479">Metal-binding</keyword>
<dbReference type="GO" id="GO:0008270">
    <property type="term" value="F:zinc ion binding"/>
    <property type="evidence" value="ECO:0007669"/>
    <property type="project" value="InterPro"/>
</dbReference>
<dbReference type="GO" id="GO:0006351">
    <property type="term" value="P:DNA-templated transcription"/>
    <property type="evidence" value="ECO:0007669"/>
    <property type="project" value="InterPro"/>
</dbReference>
<comment type="caution">
    <text evidence="3">The sequence shown here is derived from an EMBL/GenBank/DDBJ whole genome shotgun (WGS) entry which is preliminary data.</text>
</comment>
<dbReference type="InterPro" id="IPR001138">
    <property type="entry name" value="Zn2Cys6_DnaBD"/>
</dbReference>
<accession>A0AAX2UZ94</accession>
<feature type="non-terminal residue" evidence="3">
    <location>
        <position position="421"/>
    </location>
</feature>
<dbReference type="Pfam" id="PF00172">
    <property type="entry name" value="Zn_clus"/>
    <property type="match status" value="1"/>
</dbReference>
<proteinExistence type="predicted"/>
<feature type="domain" description="Zn(2)-C6 fungal-type" evidence="2">
    <location>
        <begin position="16"/>
        <end position="45"/>
    </location>
</feature>
<evidence type="ECO:0000313" key="4">
    <source>
        <dbReference type="Proteomes" id="UP000308186"/>
    </source>
</evidence>
<dbReference type="CDD" id="cd12148">
    <property type="entry name" value="fungal_TF_MHR"/>
    <property type="match status" value="1"/>
</dbReference>
<evidence type="ECO:0000256" key="1">
    <source>
        <dbReference type="ARBA" id="ARBA00022723"/>
    </source>
</evidence>
<name>A0AAX2UZ94_STRSL</name>
<gene>
    <name evidence="3" type="ORF">FBF48_10555</name>
</gene>
<dbReference type="AlphaFoldDB" id="A0AAX2UZ94"/>
<sequence>MGQNRCTKRKHKVITACKNCRNRKVKCDGSLPCFSCLQRHITCTYMIKGDEGNLSFYKQDDHILEQIKILKKSIDILEKLKLSVVTSSEYATNAIADINRQLETLLSFQHVNINSESVRTYKDNGALENQLLDGNYVAFDAFSTFENVSKGKAVDVIFGLYSPISVMSPKGICWLIQQLIVKSREKDTEETVYILLKFLDAGSSSYKWELIAPVYRLQFILIEFFGCKVPFTRNETLKEAIDAIPPSLRSELKEEGGNSIQDSRKLFMYCVKLLGKHFTSSRHLLRNINIFEQFFQVEELLSTLCYTLLENSLNFRLLDAEFLHDLLCFVKQRHWKDNSFIIGGVIAPLCRQVQDLGLSRWEYYLGMNEEHANHLREIWWDTYWWDKWYVVVTGKLPMIDSSTVTCLLPQQKFDLEACISI</sequence>
<dbReference type="CDD" id="cd00067">
    <property type="entry name" value="GAL4"/>
    <property type="match status" value="1"/>
</dbReference>
<organism evidence="3 4">
    <name type="scientific">Streptococcus salivarius</name>
    <dbReference type="NCBI Taxonomy" id="1304"/>
    <lineage>
        <taxon>Bacteria</taxon>
        <taxon>Bacillati</taxon>
        <taxon>Bacillota</taxon>
        <taxon>Bacilli</taxon>
        <taxon>Lactobacillales</taxon>
        <taxon>Streptococcaceae</taxon>
        <taxon>Streptococcus</taxon>
    </lineage>
</organism>
<dbReference type="EMBL" id="VDCW01000047">
    <property type="protein sequence ID" value="TNF65257.1"/>
    <property type="molecule type" value="Genomic_DNA"/>
</dbReference>
<dbReference type="SUPFAM" id="SSF57701">
    <property type="entry name" value="Zn2/Cys6 DNA-binding domain"/>
    <property type="match status" value="1"/>
</dbReference>
<dbReference type="InterPro" id="IPR050613">
    <property type="entry name" value="Sec_Metabolite_Reg"/>
</dbReference>
<dbReference type="Proteomes" id="UP000308186">
    <property type="component" value="Unassembled WGS sequence"/>
</dbReference>
<dbReference type="InterPro" id="IPR036864">
    <property type="entry name" value="Zn2-C6_fun-type_DNA-bd_sf"/>
</dbReference>
<protein>
    <recommendedName>
        <fullName evidence="2">Zn(2)-C6 fungal-type domain-containing protein</fullName>
    </recommendedName>
</protein>
<dbReference type="InterPro" id="IPR007219">
    <property type="entry name" value="XnlR_reg_dom"/>
</dbReference>
<dbReference type="SMART" id="SM00066">
    <property type="entry name" value="GAL4"/>
    <property type="match status" value="1"/>
</dbReference>
<dbReference type="PROSITE" id="PS50048">
    <property type="entry name" value="ZN2_CY6_FUNGAL_2"/>
    <property type="match status" value="1"/>
</dbReference>
<dbReference type="PROSITE" id="PS00463">
    <property type="entry name" value="ZN2_CY6_FUNGAL_1"/>
    <property type="match status" value="1"/>
</dbReference>
<evidence type="ECO:0000259" key="2">
    <source>
        <dbReference type="PROSITE" id="PS50048"/>
    </source>
</evidence>
<evidence type="ECO:0000313" key="3">
    <source>
        <dbReference type="EMBL" id="TNF65257.1"/>
    </source>
</evidence>
<reference evidence="3 4" key="1">
    <citation type="submission" date="2019-06" db="EMBL/GenBank/DDBJ databases">
        <title>Genome Announcement To Ensure Probiotic Safety of Streptococcus salivarius UBSS01.</title>
        <authorList>
            <person name="Sulthana A."/>
            <person name="Lakshmi S.G."/>
            <person name="Madempudi R.S."/>
        </authorList>
    </citation>
    <scope>NUCLEOTIDE SEQUENCE [LARGE SCALE GENOMIC DNA]</scope>
    <source>
        <strain evidence="3 4">UBSS01</strain>
    </source>
</reference>
<dbReference type="Pfam" id="PF04082">
    <property type="entry name" value="Fungal_trans"/>
    <property type="match status" value="1"/>
</dbReference>
<dbReference type="Gene3D" id="4.10.240.10">
    <property type="entry name" value="Zn(2)-C6 fungal-type DNA-binding domain"/>
    <property type="match status" value="1"/>
</dbReference>
<dbReference type="PANTHER" id="PTHR31001">
    <property type="entry name" value="UNCHARACTERIZED TRANSCRIPTIONAL REGULATORY PROTEIN"/>
    <property type="match status" value="1"/>
</dbReference>
<dbReference type="GO" id="GO:0003677">
    <property type="term" value="F:DNA binding"/>
    <property type="evidence" value="ECO:0007669"/>
    <property type="project" value="InterPro"/>
</dbReference>
<dbReference type="GO" id="GO:0000981">
    <property type="term" value="F:DNA-binding transcription factor activity, RNA polymerase II-specific"/>
    <property type="evidence" value="ECO:0007669"/>
    <property type="project" value="InterPro"/>
</dbReference>